<organism evidence="1 2">
    <name type="scientific">Cucumis sativus</name>
    <name type="common">Cucumber</name>
    <dbReference type="NCBI Taxonomy" id="3659"/>
    <lineage>
        <taxon>Eukaryota</taxon>
        <taxon>Viridiplantae</taxon>
        <taxon>Streptophyta</taxon>
        <taxon>Embryophyta</taxon>
        <taxon>Tracheophyta</taxon>
        <taxon>Spermatophyta</taxon>
        <taxon>Magnoliopsida</taxon>
        <taxon>eudicotyledons</taxon>
        <taxon>Gunneridae</taxon>
        <taxon>Pentapetalae</taxon>
        <taxon>rosids</taxon>
        <taxon>fabids</taxon>
        <taxon>Cucurbitales</taxon>
        <taxon>Cucurbitaceae</taxon>
        <taxon>Benincaseae</taxon>
        <taxon>Cucumis</taxon>
    </lineage>
</organism>
<reference evidence="1 2" key="3">
    <citation type="journal article" date="2010" name="BMC Genomics">
        <title>Transcriptome sequencing and comparative analysis of cucumber flowers with different sex types.</title>
        <authorList>
            <person name="Guo S."/>
            <person name="Zheng Y."/>
            <person name="Joung J.G."/>
            <person name="Liu S."/>
            <person name="Zhang Z."/>
            <person name="Crasta O.R."/>
            <person name="Sobral B.W."/>
            <person name="Xu Y."/>
            <person name="Huang S."/>
            <person name="Fei Z."/>
        </authorList>
    </citation>
    <scope>NUCLEOTIDE SEQUENCE [LARGE SCALE GENOMIC DNA]</scope>
    <source>
        <strain evidence="2">cv. 9930</strain>
    </source>
</reference>
<gene>
    <name evidence="1" type="ORF">Csa_7G432110</name>
</gene>
<dbReference type="EMBL" id="CM002928">
    <property type="protein sequence ID" value="KGN45230.1"/>
    <property type="molecule type" value="Genomic_DNA"/>
</dbReference>
<reference evidence="1 2" key="4">
    <citation type="journal article" date="2011" name="BMC Genomics">
        <title>RNA-Seq improves annotation of protein-coding genes in the cucumber genome.</title>
        <authorList>
            <person name="Li Z."/>
            <person name="Zhang Z."/>
            <person name="Yan P."/>
            <person name="Huang S."/>
            <person name="Fei Z."/>
            <person name="Lin K."/>
        </authorList>
    </citation>
    <scope>NUCLEOTIDE SEQUENCE [LARGE SCALE GENOMIC DNA]</scope>
    <source>
        <strain evidence="2">cv. 9930</strain>
    </source>
</reference>
<proteinExistence type="predicted"/>
<evidence type="ECO:0000313" key="2">
    <source>
        <dbReference type="Proteomes" id="UP000029981"/>
    </source>
</evidence>
<sequence length="103" mass="11957">MRSEEIVECLSNLQLKNRYKEGLSVLKDTVRQPLYNLHIFVNHEFYVNSNKASPYLQPLANHNDVIEGKANQLLGRRQWTPCQRSKVPNFTSSILTSRQVVDK</sequence>
<reference evidence="1 2" key="2">
    <citation type="journal article" date="2009" name="PLoS ONE">
        <title>An integrated genetic and cytogenetic map of the cucumber genome.</title>
        <authorList>
            <person name="Ren Y."/>
            <person name="Zhang Z."/>
            <person name="Liu J."/>
            <person name="Staub J.E."/>
            <person name="Han Y."/>
            <person name="Cheng Z."/>
            <person name="Li X."/>
            <person name="Lu J."/>
            <person name="Miao H."/>
            <person name="Kang H."/>
            <person name="Xie B."/>
            <person name="Gu X."/>
            <person name="Wang X."/>
            <person name="Du Y."/>
            <person name="Jin W."/>
            <person name="Huang S."/>
        </authorList>
    </citation>
    <scope>NUCLEOTIDE SEQUENCE [LARGE SCALE GENOMIC DNA]</scope>
    <source>
        <strain evidence="2">cv. 9930</strain>
    </source>
</reference>
<name>A0A0A0K690_CUCSA</name>
<evidence type="ECO:0000313" key="1">
    <source>
        <dbReference type="EMBL" id="KGN45230.1"/>
    </source>
</evidence>
<dbReference type="Gramene" id="KGN45230">
    <property type="protein sequence ID" value="KGN45230"/>
    <property type="gene ID" value="Csa_7G432110"/>
</dbReference>
<protein>
    <submittedName>
        <fullName evidence="1">Uncharacterized protein</fullName>
    </submittedName>
</protein>
<keyword evidence="2" id="KW-1185">Reference proteome</keyword>
<dbReference type="AlphaFoldDB" id="A0A0A0K690"/>
<dbReference type="Proteomes" id="UP000029981">
    <property type="component" value="Chromosome 7"/>
</dbReference>
<accession>A0A0A0K690</accession>
<reference evidence="1 2" key="1">
    <citation type="journal article" date="2009" name="Nat. Genet.">
        <title>The genome of the cucumber, Cucumis sativus L.</title>
        <authorList>
            <person name="Huang S."/>
            <person name="Li R."/>
            <person name="Zhang Z."/>
            <person name="Li L."/>
            <person name="Gu X."/>
            <person name="Fan W."/>
            <person name="Lucas W.J."/>
            <person name="Wang X."/>
            <person name="Xie B."/>
            <person name="Ni P."/>
            <person name="Ren Y."/>
            <person name="Zhu H."/>
            <person name="Li J."/>
            <person name="Lin K."/>
            <person name="Jin W."/>
            <person name="Fei Z."/>
            <person name="Li G."/>
            <person name="Staub J."/>
            <person name="Kilian A."/>
            <person name="van der Vossen E.A."/>
            <person name="Wu Y."/>
            <person name="Guo J."/>
            <person name="He J."/>
            <person name="Jia Z."/>
            <person name="Ren Y."/>
            <person name="Tian G."/>
            <person name="Lu Y."/>
            <person name="Ruan J."/>
            <person name="Qian W."/>
            <person name="Wang M."/>
            <person name="Huang Q."/>
            <person name="Li B."/>
            <person name="Xuan Z."/>
            <person name="Cao J."/>
            <person name="Asan"/>
            <person name="Wu Z."/>
            <person name="Zhang J."/>
            <person name="Cai Q."/>
            <person name="Bai Y."/>
            <person name="Zhao B."/>
            <person name="Han Y."/>
            <person name="Li Y."/>
            <person name="Li X."/>
            <person name="Wang S."/>
            <person name="Shi Q."/>
            <person name="Liu S."/>
            <person name="Cho W.K."/>
            <person name="Kim J.Y."/>
            <person name="Xu Y."/>
            <person name="Heller-Uszynska K."/>
            <person name="Miao H."/>
            <person name="Cheng Z."/>
            <person name="Zhang S."/>
            <person name="Wu J."/>
            <person name="Yang Y."/>
            <person name="Kang H."/>
            <person name="Li M."/>
            <person name="Liang H."/>
            <person name="Ren X."/>
            <person name="Shi Z."/>
            <person name="Wen M."/>
            <person name="Jian M."/>
            <person name="Yang H."/>
            <person name="Zhang G."/>
            <person name="Yang Z."/>
            <person name="Chen R."/>
            <person name="Liu S."/>
            <person name="Li J."/>
            <person name="Ma L."/>
            <person name="Liu H."/>
            <person name="Zhou Y."/>
            <person name="Zhao J."/>
            <person name="Fang X."/>
            <person name="Li G."/>
            <person name="Fang L."/>
            <person name="Li Y."/>
            <person name="Liu D."/>
            <person name="Zheng H."/>
            <person name="Zhang Y."/>
            <person name="Qin N."/>
            <person name="Li Z."/>
            <person name="Yang G."/>
            <person name="Yang S."/>
            <person name="Bolund L."/>
            <person name="Kristiansen K."/>
            <person name="Zheng H."/>
            <person name="Li S."/>
            <person name="Zhang X."/>
            <person name="Yang H."/>
            <person name="Wang J."/>
            <person name="Sun R."/>
            <person name="Zhang B."/>
            <person name="Jiang S."/>
            <person name="Wang J."/>
            <person name="Du Y."/>
            <person name="Li S."/>
        </authorList>
    </citation>
    <scope>NUCLEOTIDE SEQUENCE [LARGE SCALE GENOMIC DNA]</scope>
    <source>
        <strain evidence="2">cv. 9930</strain>
    </source>
</reference>